<name>A0A154PNT5_DUFNO</name>
<feature type="region of interest" description="Disordered" evidence="1">
    <location>
        <begin position="873"/>
        <end position="903"/>
    </location>
</feature>
<feature type="compositionally biased region" description="Polar residues" evidence="1">
    <location>
        <begin position="873"/>
        <end position="890"/>
    </location>
</feature>
<feature type="region of interest" description="Disordered" evidence="1">
    <location>
        <begin position="740"/>
        <end position="770"/>
    </location>
</feature>
<reference evidence="2 3" key="1">
    <citation type="submission" date="2015-07" db="EMBL/GenBank/DDBJ databases">
        <title>The genome of Dufourea novaeangliae.</title>
        <authorList>
            <person name="Pan H."/>
            <person name="Kapheim K."/>
        </authorList>
    </citation>
    <scope>NUCLEOTIDE SEQUENCE [LARGE SCALE GENOMIC DNA]</scope>
    <source>
        <strain evidence="2">0120121106</strain>
        <tissue evidence="2">Whole body</tissue>
    </source>
</reference>
<feature type="compositionally biased region" description="Polar residues" evidence="1">
    <location>
        <begin position="24"/>
        <end position="35"/>
    </location>
</feature>
<accession>A0A154PNT5</accession>
<dbReference type="EMBL" id="KQ435007">
    <property type="protein sequence ID" value="KZC13513.1"/>
    <property type="molecule type" value="Genomic_DNA"/>
</dbReference>
<feature type="compositionally biased region" description="Basic and acidic residues" evidence="1">
    <location>
        <begin position="1"/>
        <end position="10"/>
    </location>
</feature>
<sequence length="969" mass="111546">MKQRTTRPERSPSTQNLPRGEQKQAPNNVVETSMPKTRFNSHDRCKEFASFSSPRLKYFPVEKMKRIESAPPFTPDPIGAIIVQQNPQERGIMYVAGSSDQNCGQGDTTTLQSELSHQQHQNMHTVSQQQVAPHHSIHQVGQMNPNSESTLHQQVPINQAHRPCVPHGQREQSPQKNPQSMYRNPSQNVANLQASEHMQQSPRSLMNPEKYRPENNSAECPDYDRQPVGGRSALMYRQAVLNAQQPGVQSQISTIPNLSNLSTNQHHQPPNHNQYPRHAAQQSPNVNPQTLQQLQHTMAQQQQMRQQMQQRQQTMVQQQQMQQRAASAYQMQMNNKQQIPTNQGNFYRPSSTQYGVPGQGMTSLQDATTNHARNTQMMGRIQQNYQTPQRNFDYAMNSQSATHLKPYTVNVVNSPQQFVQQNQQLMTQYQQRPVQFYRKPDQQLYRTPAENHQTAQPHHQPPVENNEPNERNKTCLSFTAAMIRDQEKLIATMRQQGVPVDIIKRQFDGLLNEQRRHLEYIEDLRRQDEEQEVTRPVLQQQQDEMSNQIPAYNQQQYQYYRQPNIQQVTGPPHQRTFAPPGANPGKYNTLASVRSTPNMPTMNYQYYRQPQGGPNYQQIPYAHQQNPQFQQYQQVYQDMPQQSQSQVHPNTPASENFRPSAEPSSLLKLRVYKDHIRPQGRNNGLQDPAVVKKYLEEKKTSTEFQRGLEYLHNLTPKKPPVRLNGIQDNSEVEAELQHQLYTPSYQPQPKRTSANGLENTRNPNNPPPQRLIRLTKHEPEFQREYPRQLQGNARNCYSVPAERENGTMAANEQTFYGQQQYPGYTSTPMIPYNETNPTTSRGNVLPFRYDGNNHSQHYQQMQQYYQNMRNLTRNNGQGDVSGSTQKTAVPSNPGFDRAGGDASGYADGQTAECKMPLYRMHYSQPDLHEARTIGGVRYLARKQDCMPNTQLVSPETLIASKHLQPPVIY</sequence>
<feature type="region of interest" description="Disordered" evidence="1">
    <location>
        <begin position="639"/>
        <end position="664"/>
    </location>
</feature>
<dbReference type="AlphaFoldDB" id="A0A154PNT5"/>
<feature type="compositionally biased region" description="Polar residues" evidence="1">
    <location>
        <begin position="171"/>
        <end position="204"/>
    </location>
</feature>
<evidence type="ECO:0000256" key="1">
    <source>
        <dbReference type="SAM" id="MobiDB-lite"/>
    </source>
</evidence>
<proteinExistence type="predicted"/>
<organism evidence="2 3">
    <name type="scientific">Dufourea novaeangliae</name>
    <name type="common">Sweat bee</name>
    <dbReference type="NCBI Taxonomy" id="178035"/>
    <lineage>
        <taxon>Eukaryota</taxon>
        <taxon>Metazoa</taxon>
        <taxon>Ecdysozoa</taxon>
        <taxon>Arthropoda</taxon>
        <taxon>Hexapoda</taxon>
        <taxon>Insecta</taxon>
        <taxon>Pterygota</taxon>
        <taxon>Neoptera</taxon>
        <taxon>Endopterygota</taxon>
        <taxon>Hymenoptera</taxon>
        <taxon>Apocrita</taxon>
        <taxon>Aculeata</taxon>
        <taxon>Apoidea</taxon>
        <taxon>Anthophila</taxon>
        <taxon>Halictidae</taxon>
        <taxon>Rophitinae</taxon>
        <taxon>Dufourea</taxon>
    </lineage>
</organism>
<feature type="region of interest" description="Disordered" evidence="1">
    <location>
        <begin position="162"/>
        <end position="226"/>
    </location>
</feature>
<protein>
    <submittedName>
        <fullName evidence="2">Uncharacterized protein</fullName>
    </submittedName>
</protein>
<feature type="region of interest" description="Disordered" evidence="1">
    <location>
        <begin position="101"/>
        <end position="120"/>
    </location>
</feature>
<feature type="region of interest" description="Disordered" evidence="1">
    <location>
        <begin position="258"/>
        <end position="285"/>
    </location>
</feature>
<keyword evidence="3" id="KW-1185">Reference proteome</keyword>
<feature type="region of interest" description="Disordered" evidence="1">
    <location>
        <begin position="339"/>
        <end position="364"/>
    </location>
</feature>
<evidence type="ECO:0000313" key="3">
    <source>
        <dbReference type="Proteomes" id="UP000076502"/>
    </source>
</evidence>
<feature type="region of interest" description="Disordered" evidence="1">
    <location>
        <begin position="448"/>
        <end position="471"/>
    </location>
</feature>
<gene>
    <name evidence="2" type="ORF">WN55_05065</name>
</gene>
<feature type="compositionally biased region" description="Polar residues" evidence="1">
    <location>
        <begin position="740"/>
        <end position="761"/>
    </location>
</feature>
<feature type="region of interest" description="Disordered" evidence="1">
    <location>
        <begin position="1"/>
        <end position="37"/>
    </location>
</feature>
<evidence type="ECO:0000313" key="2">
    <source>
        <dbReference type="EMBL" id="KZC13513.1"/>
    </source>
</evidence>
<dbReference type="Proteomes" id="UP000076502">
    <property type="component" value="Unassembled WGS sequence"/>
</dbReference>